<keyword evidence="3 4" id="KW-0012">Acyltransferase</keyword>
<dbReference type="InterPro" id="IPR004616">
    <property type="entry name" value="Leu/Phe-tRNA_Trfase"/>
</dbReference>
<sequence>MIPWLRHPFDPLPDTRLALPAGSEAPGLLAAGGELTTARLTEAYSKGVFPWYSEGQPILWWSPDPRMVLFTDEFKVSRSLRKTLRHFILDHPRCEIRIDSAFRRVITACASTPRDGQAGTWILPEMIDAYCDWHAEGAVHSFETWVDGQLVGGLYGINLGRMFYGESMFSHRTDASKIATAAMVAFCRAHDIHLIDCQQRTRHLASLGAREIPREEFERSIARYTSQPAVRDWTFRPALWQEVLGDDSGEAPRS</sequence>
<dbReference type="GO" id="GO:0008914">
    <property type="term" value="F:leucyl-tRNA--protein transferase activity"/>
    <property type="evidence" value="ECO:0007669"/>
    <property type="project" value="UniProtKB-EC"/>
</dbReference>
<dbReference type="NCBIfam" id="TIGR00667">
    <property type="entry name" value="aat"/>
    <property type="match status" value="1"/>
</dbReference>
<dbReference type="RefSeq" id="WP_316699136.1">
    <property type="nucleotide sequence ID" value="NZ_CP136336.1"/>
</dbReference>
<comment type="function">
    <text evidence="4">Functions in the N-end rule pathway of protein degradation where it conjugates Leu, Phe and, less efficiently, Met from aminoacyl-tRNAs to the N-termini of proteins containing an N-terminal arginine or lysine.</text>
</comment>
<evidence type="ECO:0000256" key="1">
    <source>
        <dbReference type="ARBA" id="ARBA00022490"/>
    </source>
</evidence>
<dbReference type="EMBL" id="CP136336">
    <property type="protein sequence ID" value="WOB06611.1"/>
    <property type="molecule type" value="Genomic_DNA"/>
</dbReference>
<comment type="subcellular location">
    <subcellularLocation>
        <location evidence="4">Cytoplasm</location>
    </subcellularLocation>
</comment>
<proteinExistence type="inferred from homology"/>
<keyword evidence="2 4" id="KW-0808">Transferase</keyword>
<dbReference type="InterPro" id="IPR042221">
    <property type="entry name" value="Leu/Phe-tRNA_Trfase_N"/>
</dbReference>
<dbReference type="PANTHER" id="PTHR30098:SF2">
    <property type="entry name" value="LEUCYL_PHENYLALANYL-TRNA--PROTEIN TRANSFERASE"/>
    <property type="match status" value="1"/>
</dbReference>
<dbReference type="EC" id="2.3.2.6" evidence="4"/>
<organism evidence="5 6">
    <name type="scientific">Piscinibacter gummiphilus</name>
    <dbReference type="NCBI Taxonomy" id="946333"/>
    <lineage>
        <taxon>Bacteria</taxon>
        <taxon>Pseudomonadati</taxon>
        <taxon>Pseudomonadota</taxon>
        <taxon>Betaproteobacteria</taxon>
        <taxon>Burkholderiales</taxon>
        <taxon>Sphaerotilaceae</taxon>
        <taxon>Piscinibacter</taxon>
    </lineage>
</organism>
<accession>A0ABZ0CU08</accession>
<dbReference type="Gene3D" id="3.30.70.3550">
    <property type="entry name" value="Leucyl/phenylalanyl-tRNA-protein transferase, N-terminal domain"/>
    <property type="match status" value="1"/>
</dbReference>
<dbReference type="Gene3D" id="3.40.630.70">
    <property type="entry name" value="Leucyl/phenylalanyl-tRNA-protein transferase, C-terminal domain"/>
    <property type="match status" value="1"/>
</dbReference>
<comment type="catalytic activity">
    <reaction evidence="4">
        <text>N-terminal L-arginyl-[protein] + L-leucyl-tRNA(Leu) = N-terminal L-leucyl-L-arginyl-[protein] + tRNA(Leu) + H(+)</text>
        <dbReference type="Rhea" id="RHEA:50416"/>
        <dbReference type="Rhea" id="RHEA-COMP:9613"/>
        <dbReference type="Rhea" id="RHEA-COMP:9622"/>
        <dbReference type="Rhea" id="RHEA-COMP:12672"/>
        <dbReference type="Rhea" id="RHEA-COMP:12673"/>
        <dbReference type="ChEBI" id="CHEBI:15378"/>
        <dbReference type="ChEBI" id="CHEBI:64719"/>
        <dbReference type="ChEBI" id="CHEBI:78442"/>
        <dbReference type="ChEBI" id="CHEBI:78494"/>
        <dbReference type="ChEBI" id="CHEBI:133044"/>
        <dbReference type="EC" id="2.3.2.6"/>
    </reaction>
</comment>
<reference evidence="5 6" key="1">
    <citation type="submission" date="2023-10" db="EMBL/GenBank/DDBJ databases">
        <title>Bacteria for the degradation of biodegradable plastic PBAT(Polybutylene adipate terephthalate).</title>
        <authorList>
            <person name="Weon H.-Y."/>
            <person name="Yeon J."/>
        </authorList>
    </citation>
    <scope>NUCLEOTIDE SEQUENCE [LARGE SCALE GENOMIC DNA]</scope>
    <source>
        <strain evidence="5 6">SBD 7-3</strain>
    </source>
</reference>
<dbReference type="InterPro" id="IPR016181">
    <property type="entry name" value="Acyl_CoA_acyltransferase"/>
</dbReference>
<gene>
    <name evidence="4 5" type="primary">aat</name>
    <name evidence="5" type="ORF">RXV79_16965</name>
</gene>
<name>A0ABZ0CU08_9BURK</name>
<evidence type="ECO:0000256" key="4">
    <source>
        <dbReference type="HAMAP-Rule" id="MF_00688"/>
    </source>
</evidence>
<evidence type="ECO:0000313" key="5">
    <source>
        <dbReference type="EMBL" id="WOB06611.1"/>
    </source>
</evidence>
<dbReference type="InterPro" id="IPR042203">
    <property type="entry name" value="Leu/Phe-tRNA_Trfase_C"/>
</dbReference>
<dbReference type="SUPFAM" id="SSF55729">
    <property type="entry name" value="Acyl-CoA N-acyltransferases (Nat)"/>
    <property type="match status" value="1"/>
</dbReference>
<dbReference type="PANTHER" id="PTHR30098">
    <property type="entry name" value="LEUCYL/PHENYLALANYL-TRNA--PROTEIN TRANSFERASE"/>
    <property type="match status" value="1"/>
</dbReference>
<dbReference type="Pfam" id="PF03588">
    <property type="entry name" value="Leu_Phe_trans"/>
    <property type="match status" value="1"/>
</dbReference>
<comment type="catalytic activity">
    <reaction evidence="4">
        <text>N-terminal L-lysyl-[protein] + L-leucyl-tRNA(Leu) = N-terminal L-leucyl-L-lysyl-[protein] + tRNA(Leu) + H(+)</text>
        <dbReference type="Rhea" id="RHEA:12340"/>
        <dbReference type="Rhea" id="RHEA-COMP:9613"/>
        <dbReference type="Rhea" id="RHEA-COMP:9622"/>
        <dbReference type="Rhea" id="RHEA-COMP:12670"/>
        <dbReference type="Rhea" id="RHEA-COMP:12671"/>
        <dbReference type="ChEBI" id="CHEBI:15378"/>
        <dbReference type="ChEBI" id="CHEBI:65249"/>
        <dbReference type="ChEBI" id="CHEBI:78442"/>
        <dbReference type="ChEBI" id="CHEBI:78494"/>
        <dbReference type="ChEBI" id="CHEBI:133043"/>
        <dbReference type="EC" id="2.3.2.6"/>
    </reaction>
</comment>
<comment type="catalytic activity">
    <reaction evidence="4">
        <text>L-phenylalanyl-tRNA(Phe) + an N-terminal L-alpha-aminoacyl-[protein] = an N-terminal L-phenylalanyl-L-alpha-aminoacyl-[protein] + tRNA(Phe)</text>
        <dbReference type="Rhea" id="RHEA:43632"/>
        <dbReference type="Rhea" id="RHEA-COMP:9668"/>
        <dbReference type="Rhea" id="RHEA-COMP:9699"/>
        <dbReference type="Rhea" id="RHEA-COMP:10636"/>
        <dbReference type="Rhea" id="RHEA-COMP:10637"/>
        <dbReference type="ChEBI" id="CHEBI:78442"/>
        <dbReference type="ChEBI" id="CHEBI:78531"/>
        <dbReference type="ChEBI" id="CHEBI:78597"/>
        <dbReference type="ChEBI" id="CHEBI:83561"/>
        <dbReference type="EC" id="2.3.2.6"/>
    </reaction>
</comment>
<dbReference type="Proteomes" id="UP001303946">
    <property type="component" value="Chromosome"/>
</dbReference>
<dbReference type="HAMAP" id="MF_00688">
    <property type="entry name" value="Leu_Phe_trans"/>
    <property type="match status" value="1"/>
</dbReference>
<comment type="similarity">
    <text evidence="4">Belongs to the L/F-transferase family.</text>
</comment>
<protein>
    <recommendedName>
        <fullName evidence="4">Leucyl/phenylalanyl-tRNA--protein transferase</fullName>
        <ecNumber evidence="4">2.3.2.6</ecNumber>
    </recommendedName>
    <alternativeName>
        <fullName evidence="4">L/F-transferase</fullName>
    </alternativeName>
    <alternativeName>
        <fullName evidence="4">Leucyltransferase</fullName>
    </alternativeName>
    <alternativeName>
        <fullName evidence="4">Phenyalanyltransferase</fullName>
    </alternativeName>
</protein>
<keyword evidence="6" id="KW-1185">Reference proteome</keyword>
<evidence type="ECO:0000256" key="2">
    <source>
        <dbReference type="ARBA" id="ARBA00022679"/>
    </source>
</evidence>
<keyword evidence="1 4" id="KW-0963">Cytoplasm</keyword>
<evidence type="ECO:0000256" key="3">
    <source>
        <dbReference type="ARBA" id="ARBA00023315"/>
    </source>
</evidence>
<evidence type="ECO:0000313" key="6">
    <source>
        <dbReference type="Proteomes" id="UP001303946"/>
    </source>
</evidence>